<dbReference type="PANTHER" id="PTHR43197:SF1">
    <property type="entry name" value="UTP--GLUCOSE-1-PHOSPHATE URIDYLYLTRANSFERASE"/>
    <property type="match status" value="1"/>
</dbReference>
<dbReference type="InterPro" id="IPR005835">
    <property type="entry name" value="NTP_transferase_dom"/>
</dbReference>
<dbReference type="OrthoDB" id="9813880at2"/>
<keyword evidence="5 7" id="KW-0548">Nucleotidyltransferase</keyword>
<dbReference type="eggNOG" id="COG1210">
    <property type="taxonomic scope" value="Bacteria"/>
</dbReference>
<evidence type="ECO:0000313" key="10">
    <source>
        <dbReference type="Proteomes" id="UP000002012"/>
    </source>
</evidence>
<dbReference type="AlphaFoldDB" id="D4H0U0"/>
<sequence length="289" mass="32054">MKVRTAVFPVAGLGTRLLPATKSMPKEMVTLIDRPLIQYAVEEVIDAGVERVVFVSARSKKALEDHFDRTPELEYQLEEAGKEDVLKDVQKLSSMCDIIYIRQKEPLGLGHAVLCAKDIVGKEPFAVILPDDIISSKEPVTGQLIKRYTQTGKSVVSLMEVPDEDTSKYGIVKLGREEDKGLFKLDGMVEKPKSNPPSNMAIIGRYILTPEVMAALETTKRGAGGEIQLTDAILDVAKSEGVYGYLFEGDRFDCGNMYGLFEAVVNFALERKDLREHAVKVIQEAAKRF</sequence>
<dbReference type="CDD" id="cd02541">
    <property type="entry name" value="UGPase_prokaryotic"/>
    <property type="match status" value="1"/>
</dbReference>
<evidence type="ECO:0000256" key="6">
    <source>
        <dbReference type="ARBA" id="ARBA00048128"/>
    </source>
</evidence>
<evidence type="ECO:0000256" key="2">
    <source>
        <dbReference type="ARBA" id="ARBA00012415"/>
    </source>
</evidence>
<dbReference type="RefSeq" id="WP_013011113.1">
    <property type="nucleotide sequence ID" value="NC_013943.1"/>
</dbReference>
<keyword evidence="10" id="KW-1185">Reference proteome</keyword>
<dbReference type="Pfam" id="PF00483">
    <property type="entry name" value="NTP_transferase"/>
    <property type="match status" value="1"/>
</dbReference>
<proteinExistence type="inferred from homology"/>
<dbReference type="EC" id="2.7.7.9" evidence="2 7"/>
<dbReference type="GO" id="GO:0006011">
    <property type="term" value="P:UDP-alpha-D-glucose metabolic process"/>
    <property type="evidence" value="ECO:0007669"/>
    <property type="project" value="InterPro"/>
</dbReference>
<accession>D4H0U0</accession>
<dbReference type="STRING" id="522772.Dacet_1839"/>
<dbReference type="Gene3D" id="3.90.550.10">
    <property type="entry name" value="Spore Coat Polysaccharide Biosynthesis Protein SpsA, Chain A"/>
    <property type="match status" value="1"/>
</dbReference>
<reference evidence="9 10" key="1">
    <citation type="journal article" date="2010" name="Stand. Genomic Sci.">
        <title>Complete genome sequence of Denitrovibrio acetiphilus type strain (N2460).</title>
        <authorList>
            <person name="Kiss H."/>
            <person name="Lang E."/>
            <person name="Lapidus A."/>
            <person name="Copeland A."/>
            <person name="Nolan M."/>
            <person name="Glavina Del Rio T."/>
            <person name="Chen F."/>
            <person name="Lucas S."/>
            <person name="Tice H."/>
            <person name="Cheng J.F."/>
            <person name="Han C."/>
            <person name="Goodwin L."/>
            <person name="Pitluck S."/>
            <person name="Liolios K."/>
            <person name="Pati A."/>
            <person name="Ivanova N."/>
            <person name="Mavromatis K."/>
            <person name="Chen A."/>
            <person name="Palaniappan K."/>
            <person name="Land M."/>
            <person name="Hauser L."/>
            <person name="Chang Y.J."/>
            <person name="Jeffries C.D."/>
            <person name="Detter J.C."/>
            <person name="Brettin T."/>
            <person name="Spring S."/>
            <person name="Rohde M."/>
            <person name="Goker M."/>
            <person name="Woyke T."/>
            <person name="Bristow J."/>
            <person name="Eisen J.A."/>
            <person name="Markowitz V."/>
            <person name="Hugenholtz P."/>
            <person name="Kyrpides N.C."/>
            <person name="Klenk H.P."/>
        </authorList>
    </citation>
    <scope>NUCLEOTIDE SEQUENCE [LARGE SCALE GENOMIC DNA]</scope>
    <source>
        <strain evidence="10">DSM 12809 / NBRC 114555 / N2460</strain>
    </source>
</reference>
<organism evidence="9 10">
    <name type="scientific">Denitrovibrio acetiphilus (strain DSM 12809 / NBRC 114555 / N2460)</name>
    <dbReference type="NCBI Taxonomy" id="522772"/>
    <lineage>
        <taxon>Bacteria</taxon>
        <taxon>Pseudomonadati</taxon>
        <taxon>Deferribacterota</taxon>
        <taxon>Deferribacteres</taxon>
        <taxon>Deferribacterales</taxon>
        <taxon>Geovibrionaceae</taxon>
        <taxon>Denitrovibrio</taxon>
    </lineage>
</organism>
<evidence type="ECO:0000256" key="3">
    <source>
        <dbReference type="ARBA" id="ARBA00019048"/>
    </source>
</evidence>
<comment type="similarity">
    <text evidence="1 7">Belongs to the UDPGP type 2 family.</text>
</comment>
<evidence type="ECO:0000313" key="9">
    <source>
        <dbReference type="EMBL" id="ADD68603.1"/>
    </source>
</evidence>
<dbReference type="GO" id="GO:0003983">
    <property type="term" value="F:UTP:glucose-1-phosphate uridylyltransferase activity"/>
    <property type="evidence" value="ECO:0007669"/>
    <property type="project" value="UniProtKB-EC"/>
</dbReference>
<dbReference type="EMBL" id="CP001968">
    <property type="protein sequence ID" value="ADD68603.1"/>
    <property type="molecule type" value="Genomic_DNA"/>
</dbReference>
<dbReference type="SUPFAM" id="SSF53448">
    <property type="entry name" value="Nucleotide-diphospho-sugar transferases"/>
    <property type="match status" value="1"/>
</dbReference>
<dbReference type="InterPro" id="IPR029044">
    <property type="entry name" value="Nucleotide-diphossugar_trans"/>
</dbReference>
<dbReference type="PANTHER" id="PTHR43197">
    <property type="entry name" value="UTP--GLUCOSE-1-PHOSPHATE URIDYLYLTRANSFERASE"/>
    <property type="match status" value="1"/>
</dbReference>
<dbReference type="KEGG" id="dap:Dacet_1839"/>
<name>D4H0U0_DENA2</name>
<protein>
    <recommendedName>
        <fullName evidence="3 7">UTP--glucose-1-phosphate uridylyltransferase</fullName>
        <ecNumber evidence="2 7">2.7.7.9</ecNumber>
    </recommendedName>
    <alternativeName>
        <fullName evidence="7">UDP-glucose pyrophosphorylase</fullName>
    </alternativeName>
</protein>
<dbReference type="Proteomes" id="UP000002012">
    <property type="component" value="Chromosome"/>
</dbReference>
<evidence type="ECO:0000259" key="8">
    <source>
        <dbReference type="Pfam" id="PF00483"/>
    </source>
</evidence>
<gene>
    <name evidence="9" type="ordered locus">Dacet_1839</name>
</gene>
<dbReference type="HOGENOM" id="CLU_029499_1_2_0"/>
<keyword evidence="4 7" id="KW-0808">Transferase</keyword>
<dbReference type="InterPro" id="IPR005771">
    <property type="entry name" value="GalU_uridylyltTrfase_bac/arc"/>
</dbReference>
<feature type="domain" description="Nucleotidyl transferase" evidence="8">
    <location>
        <begin position="11"/>
        <end position="265"/>
    </location>
</feature>
<evidence type="ECO:0000256" key="1">
    <source>
        <dbReference type="ARBA" id="ARBA00006890"/>
    </source>
</evidence>
<dbReference type="PaxDb" id="522772-Dacet_1839"/>
<dbReference type="NCBIfam" id="TIGR01099">
    <property type="entry name" value="galU"/>
    <property type="match status" value="1"/>
</dbReference>
<evidence type="ECO:0000256" key="5">
    <source>
        <dbReference type="ARBA" id="ARBA00022695"/>
    </source>
</evidence>
<evidence type="ECO:0000256" key="4">
    <source>
        <dbReference type="ARBA" id="ARBA00022679"/>
    </source>
</evidence>
<evidence type="ECO:0000256" key="7">
    <source>
        <dbReference type="RuleBase" id="RU361259"/>
    </source>
</evidence>
<dbReference type="InParanoid" id="D4H0U0"/>
<comment type="catalytic activity">
    <reaction evidence="6 7">
        <text>alpha-D-glucose 1-phosphate + UTP + H(+) = UDP-alpha-D-glucose + diphosphate</text>
        <dbReference type="Rhea" id="RHEA:19889"/>
        <dbReference type="ChEBI" id="CHEBI:15378"/>
        <dbReference type="ChEBI" id="CHEBI:33019"/>
        <dbReference type="ChEBI" id="CHEBI:46398"/>
        <dbReference type="ChEBI" id="CHEBI:58601"/>
        <dbReference type="ChEBI" id="CHEBI:58885"/>
        <dbReference type="EC" id="2.7.7.9"/>
    </reaction>
</comment>
<dbReference type="FunCoup" id="D4H0U0">
    <property type="interactions" value="420"/>
</dbReference>